<organism evidence="2 3">
    <name type="scientific">Armillaria borealis</name>
    <dbReference type="NCBI Taxonomy" id="47425"/>
    <lineage>
        <taxon>Eukaryota</taxon>
        <taxon>Fungi</taxon>
        <taxon>Dikarya</taxon>
        <taxon>Basidiomycota</taxon>
        <taxon>Agaricomycotina</taxon>
        <taxon>Agaricomycetes</taxon>
        <taxon>Agaricomycetidae</taxon>
        <taxon>Agaricales</taxon>
        <taxon>Marasmiineae</taxon>
        <taxon>Physalacriaceae</taxon>
        <taxon>Armillaria</taxon>
    </lineage>
</organism>
<feature type="region of interest" description="Disordered" evidence="1">
    <location>
        <begin position="273"/>
        <end position="371"/>
    </location>
</feature>
<feature type="compositionally biased region" description="Polar residues" evidence="1">
    <location>
        <begin position="304"/>
        <end position="314"/>
    </location>
</feature>
<evidence type="ECO:0000313" key="3">
    <source>
        <dbReference type="Proteomes" id="UP001175226"/>
    </source>
</evidence>
<accession>A0AA39J3E1</accession>
<sequence length="654" mass="72142">MATSGKVYYLRNRRTAQGTPRARKQQRLRAVQPLGASPFNSPLTPLPDDTPSVKRESSSPIRLFSQVASPTPVVTGAASPSVRSEDGTAGFVTPFITSPIGSDAGGSDVSSSVPGDGSDVPFEEEDTNPTPWKVVQYGHRKCTFSPVLNTPNLSQFSGSTVIRVRKQMHASINTSKNLGEQDTPISAAKAKLTLAEQELIRKRSEAVVIIDDTGIESSWETDSASHGEGPSSGKGKGIDPGNWGAVRLEEEETVPDAQRKVFAFWNKVQKDKSKALQQAYDEQKKLTKKQSTPAPPPTPMKSAQEPSRQPSIEASSPKPEIPSPLLSQPVFVPFETSPVLPHTPSVVPGTSSPKPKSNEKKNPKRPSVVLEEVMDEDEIEYLVRKAKLPSDSKTLMEEIPVKPKSKNHQGSEQRSSSARLSGLMEQQIEQIVHHPSKSKKSKSAKVPKKFVNPSDQIDPDSHLGKALNQRVTEAMGGDPPSGSSDSSSSSLQGSESDFSNDESCVGSRNSSGSEEDGYLITANRSLRRRHSQEENRIHRPKRKMILKPVPPAKYNGEADSRQFLKFLNDGTAYVREGGVPRRERVRKLDAFLTGEAADFYEDLVEDNAREWRLTSFFKELYNYCFPLTYRMEQRRKLKKCFQNELTVKQYDAAL</sequence>
<feature type="compositionally biased region" description="Basic residues" evidence="1">
    <location>
        <begin position="434"/>
        <end position="448"/>
    </location>
</feature>
<reference evidence="2" key="1">
    <citation type="submission" date="2023-06" db="EMBL/GenBank/DDBJ databases">
        <authorList>
            <consortium name="Lawrence Berkeley National Laboratory"/>
            <person name="Ahrendt S."/>
            <person name="Sahu N."/>
            <person name="Indic B."/>
            <person name="Wong-Bajracharya J."/>
            <person name="Merenyi Z."/>
            <person name="Ke H.-M."/>
            <person name="Monk M."/>
            <person name="Kocsube S."/>
            <person name="Drula E."/>
            <person name="Lipzen A."/>
            <person name="Balint B."/>
            <person name="Henrissat B."/>
            <person name="Andreopoulos B."/>
            <person name="Martin F.M."/>
            <person name="Harder C.B."/>
            <person name="Rigling D."/>
            <person name="Ford K.L."/>
            <person name="Foster G.D."/>
            <person name="Pangilinan J."/>
            <person name="Papanicolaou A."/>
            <person name="Barry K."/>
            <person name="LaButti K."/>
            <person name="Viragh M."/>
            <person name="Koriabine M."/>
            <person name="Yan M."/>
            <person name="Riley R."/>
            <person name="Champramary S."/>
            <person name="Plett K.L."/>
            <person name="Tsai I.J."/>
            <person name="Slot J."/>
            <person name="Sipos G."/>
            <person name="Plett J."/>
            <person name="Nagy L.G."/>
            <person name="Grigoriev I.V."/>
        </authorList>
    </citation>
    <scope>NUCLEOTIDE SEQUENCE</scope>
    <source>
        <strain evidence="2">FPL87.14</strain>
    </source>
</reference>
<proteinExistence type="predicted"/>
<feature type="compositionally biased region" description="Low complexity" evidence="1">
    <location>
        <begin position="476"/>
        <end position="497"/>
    </location>
</feature>
<comment type="caution">
    <text evidence="2">The sequence shown here is derived from an EMBL/GenBank/DDBJ whole genome shotgun (WGS) entry which is preliminary data.</text>
</comment>
<keyword evidence="3" id="KW-1185">Reference proteome</keyword>
<dbReference type="Proteomes" id="UP001175226">
    <property type="component" value="Unassembled WGS sequence"/>
</dbReference>
<feature type="region of interest" description="Disordered" evidence="1">
    <location>
        <begin position="219"/>
        <end position="243"/>
    </location>
</feature>
<feature type="compositionally biased region" description="Polar residues" evidence="1">
    <location>
        <begin position="408"/>
        <end position="419"/>
    </location>
</feature>
<gene>
    <name evidence="2" type="ORF">EV421DRAFT_1909994</name>
</gene>
<evidence type="ECO:0008006" key="4">
    <source>
        <dbReference type="Google" id="ProtNLM"/>
    </source>
</evidence>
<protein>
    <recommendedName>
        <fullName evidence="4">Retrotransposon gag domain-containing protein</fullName>
    </recommendedName>
</protein>
<dbReference type="AlphaFoldDB" id="A0AA39J3E1"/>
<feature type="compositionally biased region" description="Basic and acidic residues" evidence="1">
    <location>
        <begin position="388"/>
        <end position="401"/>
    </location>
</feature>
<name>A0AA39J3E1_9AGAR</name>
<feature type="compositionally biased region" description="Low complexity" evidence="1">
    <location>
        <begin position="101"/>
        <end position="120"/>
    </location>
</feature>
<feature type="region of interest" description="Disordered" evidence="1">
    <location>
        <begin position="1"/>
        <end position="130"/>
    </location>
</feature>
<feature type="region of interest" description="Disordered" evidence="1">
    <location>
        <begin position="385"/>
        <end position="542"/>
    </location>
</feature>
<evidence type="ECO:0000313" key="2">
    <source>
        <dbReference type="EMBL" id="KAK0433663.1"/>
    </source>
</evidence>
<evidence type="ECO:0000256" key="1">
    <source>
        <dbReference type="SAM" id="MobiDB-lite"/>
    </source>
</evidence>
<dbReference type="EMBL" id="JAUEPT010000079">
    <property type="protein sequence ID" value="KAK0433663.1"/>
    <property type="molecule type" value="Genomic_DNA"/>
</dbReference>